<reference evidence="2 3" key="1">
    <citation type="submission" date="2024-09" db="EMBL/GenBank/DDBJ databases">
        <title>Chromosome-scale assembly of Riccia fluitans.</title>
        <authorList>
            <person name="Paukszto L."/>
            <person name="Sawicki J."/>
            <person name="Karawczyk K."/>
            <person name="Piernik-Szablinska J."/>
            <person name="Szczecinska M."/>
            <person name="Mazdziarz M."/>
        </authorList>
    </citation>
    <scope>NUCLEOTIDE SEQUENCE [LARGE SCALE GENOMIC DNA]</scope>
    <source>
        <strain evidence="2">Rf_01</strain>
        <tissue evidence="2">Aerial parts of the thallus</tissue>
    </source>
</reference>
<accession>A0ABD1YL08</accession>
<proteinExistence type="predicted"/>
<dbReference type="EMBL" id="JBHFFA010000004">
    <property type="protein sequence ID" value="KAL2631385.1"/>
    <property type="molecule type" value="Genomic_DNA"/>
</dbReference>
<gene>
    <name evidence="2" type="ORF">R1flu_016071</name>
</gene>
<evidence type="ECO:0000256" key="1">
    <source>
        <dbReference type="SAM" id="MobiDB-lite"/>
    </source>
</evidence>
<keyword evidence="3" id="KW-1185">Reference proteome</keyword>
<feature type="region of interest" description="Disordered" evidence="1">
    <location>
        <begin position="70"/>
        <end position="91"/>
    </location>
</feature>
<name>A0ABD1YL08_9MARC</name>
<evidence type="ECO:0000313" key="2">
    <source>
        <dbReference type="EMBL" id="KAL2631385.1"/>
    </source>
</evidence>
<feature type="compositionally biased region" description="Low complexity" evidence="1">
    <location>
        <begin position="73"/>
        <end position="86"/>
    </location>
</feature>
<dbReference type="Gene3D" id="3.40.850.10">
    <property type="entry name" value="Kinesin motor domain"/>
    <property type="match status" value="1"/>
</dbReference>
<sequence>MKTLLMKLQVYSGRCQNSGVLQFEAGTKNVPVGELRRILQDAVEKEFTGMKKTCEGLEANSDRLQTTREFAETRSSSSSTTGTPDSIQDKELPYSMDDAAVTGCVEVRATLEASSSEKKVETIFDIGDGSQLHKISNCKTSTADCNNLILDESRNKDTNRSIQNKVPELMELRNASSLASHSWNETCSSDVQRWNDEPVFSDESYIKQNLRLSSESAKFVDSLVQCSSKHFLQPAEKTRTWDVSSHVIPIKPGGRAPKGSAFDSKVLTLVRDQEHELDTMFDSSVNHLEGVVFTLGDTYDELVNHEEYKLQLEPIHSMDYQSPDISCNMIDYKEASGGVSSFQQSTVMERERSGENCSFNSEVREPCASDREVKSVLKRYGEGKLDKMIDEDLSIQVKLRKVNTRIAEPVPQIDPQEDLTYNPLLRTEYAVDINRNCMPTSDAVDRVLDETPDGITDSDTENRPIMADKYFQEYCRDQKLSEPEVLHKVVDKDLIKDSDNEDVEPSITITTHEYFQEHCRNARFQDNTSTPMVLDKKLQKKLVEAINYKTVEQSKERHEYFQENCDDKILLPQVLDTVVNKATESDESDESDDVTIEKSITAEEYFREYGQNIRSPHDTPTFPDLGVVSLKKNRDLMETTDHRATQGSITAKECFQRRSQNIKLKQDSSRTDDLRMSLDEALHVKSTARGVVEQSISAYEYFQLYGEQQHKTTSEVHCRQLGESIIKSNDHEDLITDKEESIFSTSTFSKLEKAAATDVVRTTSNKCANWDCSIDSTRTSSGLLDVPIRPSTWLTFFDRLLCYGKSVTSSRRNTSLQPVPRVLSNSSVLSKLADQHRERSSLLRSTTPALLGLSGQQEKDLLFDMQVKVVIRMRPFADHEKTCPMKQILCLVPEDTVMVKENSCCDLLKCSGNTRSKDERISEFRVDKVVDDSFLLKHQWEKKADSQKWMFELIGLPCLKYTLDGYNTTVNLQALLLMISN</sequence>
<dbReference type="Proteomes" id="UP001605036">
    <property type="component" value="Unassembled WGS sequence"/>
</dbReference>
<organism evidence="2 3">
    <name type="scientific">Riccia fluitans</name>
    <dbReference type="NCBI Taxonomy" id="41844"/>
    <lineage>
        <taxon>Eukaryota</taxon>
        <taxon>Viridiplantae</taxon>
        <taxon>Streptophyta</taxon>
        <taxon>Embryophyta</taxon>
        <taxon>Marchantiophyta</taxon>
        <taxon>Marchantiopsida</taxon>
        <taxon>Marchantiidae</taxon>
        <taxon>Marchantiales</taxon>
        <taxon>Ricciaceae</taxon>
        <taxon>Riccia</taxon>
    </lineage>
</organism>
<protein>
    <submittedName>
        <fullName evidence="2">Uncharacterized protein</fullName>
    </submittedName>
</protein>
<evidence type="ECO:0000313" key="3">
    <source>
        <dbReference type="Proteomes" id="UP001605036"/>
    </source>
</evidence>
<dbReference type="InterPro" id="IPR036961">
    <property type="entry name" value="Kinesin_motor_dom_sf"/>
</dbReference>
<dbReference type="InterPro" id="IPR027417">
    <property type="entry name" value="P-loop_NTPase"/>
</dbReference>
<dbReference type="AlphaFoldDB" id="A0ABD1YL08"/>
<comment type="caution">
    <text evidence="2">The sequence shown here is derived from an EMBL/GenBank/DDBJ whole genome shotgun (WGS) entry which is preliminary data.</text>
</comment>
<dbReference type="SUPFAM" id="SSF52540">
    <property type="entry name" value="P-loop containing nucleoside triphosphate hydrolases"/>
    <property type="match status" value="1"/>
</dbReference>